<protein>
    <submittedName>
        <fullName evidence="2">Uncharacterized protein</fullName>
    </submittedName>
</protein>
<evidence type="ECO:0000313" key="2">
    <source>
        <dbReference type="EMBL" id="KAJ1197608.1"/>
    </source>
</evidence>
<dbReference type="EMBL" id="JANPWB010000003">
    <property type="protein sequence ID" value="KAJ1197608.1"/>
    <property type="molecule type" value="Genomic_DNA"/>
</dbReference>
<organism evidence="2 3">
    <name type="scientific">Pleurodeles waltl</name>
    <name type="common">Iberian ribbed newt</name>
    <dbReference type="NCBI Taxonomy" id="8319"/>
    <lineage>
        <taxon>Eukaryota</taxon>
        <taxon>Metazoa</taxon>
        <taxon>Chordata</taxon>
        <taxon>Craniata</taxon>
        <taxon>Vertebrata</taxon>
        <taxon>Euteleostomi</taxon>
        <taxon>Amphibia</taxon>
        <taxon>Batrachia</taxon>
        <taxon>Caudata</taxon>
        <taxon>Salamandroidea</taxon>
        <taxon>Salamandridae</taxon>
        <taxon>Pleurodelinae</taxon>
        <taxon>Pleurodeles</taxon>
    </lineage>
</organism>
<dbReference type="AlphaFoldDB" id="A0AAV7V8J6"/>
<evidence type="ECO:0000256" key="1">
    <source>
        <dbReference type="SAM" id="MobiDB-lite"/>
    </source>
</evidence>
<sequence>MQFPSRLRVVAPSGTEFFSTPEETWAWLESRPISETNASSQHRVKRRRPRPTKHQSAYRRDPLTMDEALNERRQAMEEAARIGGATRRKGTSPPRSPRKEDEHSAQTVGQQLPRNRVYYCL</sequence>
<keyword evidence="3" id="KW-1185">Reference proteome</keyword>
<accession>A0AAV7V8J6</accession>
<proteinExistence type="predicted"/>
<comment type="caution">
    <text evidence="2">The sequence shown here is derived from an EMBL/GenBank/DDBJ whole genome shotgun (WGS) entry which is preliminary data.</text>
</comment>
<name>A0AAV7V8J6_PLEWA</name>
<evidence type="ECO:0000313" key="3">
    <source>
        <dbReference type="Proteomes" id="UP001066276"/>
    </source>
</evidence>
<reference evidence="2" key="1">
    <citation type="journal article" date="2022" name="bioRxiv">
        <title>Sequencing and chromosome-scale assembly of the giantPleurodeles waltlgenome.</title>
        <authorList>
            <person name="Brown T."/>
            <person name="Elewa A."/>
            <person name="Iarovenko S."/>
            <person name="Subramanian E."/>
            <person name="Araus A.J."/>
            <person name="Petzold A."/>
            <person name="Susuki M."/>
            <person name="Suzuki K.-i.T."/>
            <person name="Hayashi T."/>
            <person name="Toyoda A."/>
            <person name="Oliveira C."/>
            <person name="Osipova E."/>
            <person name="Leigh N.D."/>
            <person name="Simon A."/>
            <person name="Yun M.H."/>
        </authorList>
    </citation>
    <scope>NUCLEOTIDE SEQUENCE</scope>
    <source>
        <strain evidence="2">20211129_DDA</strain>
        <tissue evidence="2">Liver</tissue>
    </source>
</reference>
<feature type="region of interest" description="Disordered" evidence="1">
    <location>
        <begin position="30"/>
        <end position="114"/>
    </location>
</feature>
<gene>
    <name evidence="2" type="ORF">NDU88_001464</name>
</gene>
<dbReference type="Proteomes" id="UP001066276">
    <property type="component" value="Chromosome 2_1"/>
</dbReference>
<feature type="compositionally biased region" description="Basic residues" evidence="1">
    <location>
        <begin position="42"/>
        <end position="57"/>
    </location>
</feature>
<feature type="compositionally biased region" description="Basic and acidic residues" evidence="1">
    <location>
        <begin position="58"/>
        <end position="80"/>
    </location>
</feature>